<dbReference type="Proteomes" id="UP000266975">
    <property type="component" value="Unassembled WGS sequence"/>
</dbReference>
<dbReference type="RefSeq" id="WP_123047652.1">
    <property type="nucleotide sequence ID" value="NZ_PTJO01000003.1"/>
</dbReference>
<feature type="transmembrane region" description="Helical" evidence="1">
    <location>
        <begin position="20"/>
        <end position="40"/>
    </location>
</feature>
<proteinExistence type="predicted"/>
<feature type="transmembrane region" description="Helical" evidence="1">
    <location>
        <begin position="52"/>
        <end position="75"/>
    </location>
</feature>
<protein>
    <recommendedName>
        <fullName evidence="4">DUF304 domain-containing protein</fullName>
    </recommendedName>
</protein>
<keyword evidence="1" id="KW-0812">Transmembrane</keyword>
<dbReference type="OrthoDB" id="4418808at2"/>
<keyword evidence="1" id="KW-0472">Membrane</keyword>
<sequence>MKPITLRCSPLHLATSRAVITCVVFVLALVPILLGLLWSAGNQQQQVVGNLFYLAALAPAMGILISILMLVIVLWRRSRPVLIVGEQIQLISTGVSFPLSQLAHLQLYSKLGQGTFLVLLPEHIPERIGKDSAAFLAAAPYTVRFPEGPKPKPFEMVELIGQRAPAISVDKLGTL</sequence>
<name>A0A3M8K8Z2_9CORY</name>
<reference evidence="2 3" key="1">
    <citation type="submission" date="2018-02" db="EMBL/GenBank/DDBJ databases">
        <title>Corynebacterium alimpuense sp. nov., a marine obligate actinomycete isolated from sediments of Valparaiso bay, Chile.</title>
        <authorList>
            <person name="Claverias F."/>
            <person name="Gonzales-Siles L."/>
            <person name="Salva-Serra F."/>
            <person name="Inganaes E."/>
            <person name="Molin K."/>
            <person name="Cumsille A."/>
            <person name="Undabarrena A."/>
            <person name="Couve E."/>
            <person name="Moore E.R.B."/>
            <person name="Gomila M."/>
            <person name="Camara B."/>
        </authorList>
    </citation>
    <scope>NUCLEOTIDE SEQUENCE [LARGE SCALE GENOMIC DNA]</scope>
    <source>
        <strain evidence="2 3">CCUG 69366</strain>
    </source>
</reference>
<keyword evidence="1" id="KW-1133">Transmembrane helix</keyword>
<evidence type="ECO:0000256" key="1">
    <source>
        <dbReference type="SAM" id="Phobius"/>
    </source>
</evidence>
<comment type="caution">
    <text evidence="2">The sequence shown here is derived from an EMBL/GenBank/DDBJ whole genome shotgun (WGS) entry which is preliminary data.</text>
</comment>
<evidence type="ECO:0000313" key="2">
    <source>
        <dbReference type="EMBL" id="RNE49606.1"/>
    </source>
</evidence>
<evidence type="ECO:0008006" key="4">
    <source>
        <dbReference type="Google" id="ProtNLM"/>
    </source>
</evidence>
<accession>A0A3M8K8Z2</accession>
<organism evidence="2 3">
    <name type="scientific">Corynebacterium alimapuense</name>
    <dbReference type="NCBI Taxonomy" id="1576874"/>
    <lineage>
        <taxon>Bacteria</taxon>
        <taxon>Bacillati</taxon>
        <taxon>Actinomycetota</taxon>
        <taxon>Actinomycetes</taxon>
        <taxon>Mycobacteriales</taxon>
        <taxon>Corynebacteriaceae</taxon>
        <taxon>Corynebacterium</taxon>
    </lineage>
</organism>
<gene>
    <name evidence="2" type="ORF">C5L39_04490</name>
</gene>
<keyword evidence="3" id="KW-1185">Reference proteome</keyword>
<dbReference type="EMBL" id="PTJO01000003">
    <property type="protein sequence ID" value="RNE49606.1"/>
    <property type="molecule type" value="Genomic_DNA"/>
</dbReference>
<dbReference type="AlphaFoldDB" id="A0A3M8K8Z2"/>
<evidence type="ECO:0000313" key="3">
    <source>
        <dbReference type="Proteomes" id="UP000266975"/>
    </source>
</evidence>